<protein>
    <submittedName>
        <fullName evidence="1">Enamine deaminase RidA (YjgF/YER057c/UK114 family)</fullName>
    </submittedName>
</protein>
<dbReference type="SUPFAM" id="SSF55298">
    <property type="entry name" value="YjgF-like"/>
    <property type="match status" value="1"/>
</dbReference>
<comment type="caution">
    <text evidence="1">The sequence shown here is derived from an EMBL/GenBank/DDBJ whole genome shotgun (WGS) entry which is preliminary data.</text>
</comment>
<gene>
    <name evidence="1" type="ORF">BCL74_2787</name>
</gene>
<evidence type="ECO:0000313" key="1">
    <source>
        <dbReference type="EMBL" id="RKQ68309.1"/>
    </source>
</evidence>
<sequence length="119" mass="13115">MSIERIDVTTGPGPIMSRTVIHGDMVYLCGLTAKDRSADVKGQTQEILNTIDSYLAKAGTDKSKLLTAQLWLKDMKDFQAMNSVWNAWVDPQNPPARACVNAEMAFPDILVEIMVTATK</sequence>
<dbReference type="InterPro" id="IPR035959">
    <property type="entry name" value="RutC-like_sf"/>
</dbReference>
<dbReference type="PANTHER" id="PTHR47328:SF1">
    <property type="entry name" value="RUTC FAMILY PROTEIN YOAB"/>
    <property type="match status" value="1"/>
</dbReference>
<organism evidence="1 2">
    <name type="scientific">Oceanibaculum indicum</name>
    <dbReference type="NCBI Taxonomy" id="526216"/>
    <lineage>
        <taxon>Bacteria</taxon>
        <taxon>Pseudomonadati</taxon>
        <taxon>Pseudomonadota</taxon>
        <taxon>Alphaproteobacteria</taxon>
        <taxon>Rhodospirillales</taxon>
        <taxon>Oceanibaculaceae</taxon>
        <taxon>Oceanibaculum</taxon>
    </lineage>
</organism>
<dbReference type="CDD" id="cd06150">
    <property type="entry name" value="YjgF_YER057c_UK114_like_2"/>
    <property type="match status" value="1"/>
</dbReference>
<dbReference type="Gene3D" id="3.30.1330.40">
    <property type="entry name" value="RutC-like"/>
    <property type="match status" value="1"/>
</dbReference>
<dbReference type="RefSeq" id="WP_121220896.1">
    <property type="nucleotide sequence ID" value="NZ_RBIG01000003.1"/>
</dbReference>
<dbReference type="InterPro" id="IPR035709">
    <property type="entry name" value="YoaB-like"/>
</dbReference>
<accession>A0A420WBA8</accession>
<name>A0A420WBA8_9PROT</name>
<proteinExistence type="predicted"/>
<dbReference type="Proteomes" id="UP000277424">
    <property type="component" value="Unassembled WGS sequence"/>
</dbReference>
<evidence type="ECO:0000313" key="2">
    <source>
        <dbReference type="Proteomes" id="UP000277424"/>
    </source>
</evidence>
<dbReference type="OrthoDB" id="9803101at2"/>
<dbReference type="Pfam" id="PF01042">
    <property type="entry name" value="Ribonuc_L-PSP"/>
    <property type="match status" value="1"/>
</dbReference>
<reference evidence="1 2" key="1">
    <citation type="submission" date="2018-10" db="EMBL/GenBank/DDBJ databases">
        <title>Comparative analysis of microorganisms from saline springs in Andes Mountain Range, Colombia.</title>
        <authorList>
            <person name="Rubin E."/>
        </authorList>
    </citation>
    <scope>NUCLEOTIDE SEQUENCE [LARGE SCALE GENOMIC DNA]</scope>
    <source>
        <strain evidence="1 2">USBA 36</strain>
    </source>
</reference>
<dbReference type="AlphaFoldDB" id="A0A420WBA8"/>
<dbReference type="PANTHER" id="PTHR47328">
    <property type="match status" value="1"/>
</dbReference>
<dbReference type="EMBL" id="RBIG01000003">
    <property type="protein sequence ID" value="RKQ68309.1"/>
    <property type="molecule type" value="Genomic_DNA"/>
</dbReference>
<dbReference type="InterPro" id="IPR006175">
    <property type="entry name" value="YjgF/YER057c/UK114"/>
</dbReference>